<protein>
    <submittedName>
        <fullName evidence="2">Uncharacterized protein</fullName>
    </submittedName>
</protein>
<dbReference type="Proteomes" id="UP000251960">
    <property type="component" value="Chromosome 1"/>
</dbReference>
<dbReference type="AlphaFoldDB" id="A0A317YAN5"/>
<evidence type="ECO:0000313" key="2">
    <source>
        <dbReference type="EMBL" id="PWZ55146.1"/>
    </source>
</evidence>
<keyword evidence="1" id="KW-0812">Transmembrane</keyword>
<name>A0A317YAN5_MAIZE</name>
<feature type="transmembrane region" description="Helical" evidence="1">
    <location>
        <begin position="22"/>
        <end position="41"/>
    </location>
</feature>
<sequence length="48" mass="5394">MRLLFSPSKYGPNDSAIISTRFLHHIVFLLLLMLASLFSGVSSTTVRR</sequence>
<comment type="caution">
    <text evidence="2">The sequence shown here is derived from an EMBL/GenBank/DDBJ whole genome shotgun (WGS) entry which is preliminary data.</text>
</comment>
<evidence type="ECO:0000256" key="1">
    <source>
        <dbReference type="SAM" id="Phobius"/>
    </source>
</evidence>
<reference evidence="2" key="1">
    <citation type="journal article" date="2018" name="Nat. Genet.">
        <title>Extensive intraspecific gene order and gene structural variations between Mo17 and other maize genomes.</title>
        <authorList>
            <person name="Sun S."/>
            <person name="Zhou Y."/>
            <person name="Chen J."/>
            <person name="Shi J."/>
            <person name="Zhao H."/>
            <person name="Zhao H."/>
            <person name="Song W."/>
            <person name="Zhang M."/>
            <person name="Cui Y."/>
            <person name="Dong X."/>
            <person name="Liu H."/>
            <person name="Ma X."/>
            <person name="Jiao Y."/>
            <person name="Wang B."/>
            <person name="Wei X."/>
            <person name="Stein J.C."/>
            <person name="Glaubitz J.C."/>
            <person name="Lu F."/>
            <person name="Yu G."/>
            <person name="Liang C."/>
            <person name="Fengler K."/>
            <person name="Li B."/>
            <person name="Rafalski A."/>
            <person name="Schnable P.S."/>
            <person name="Ware D.H."/>
            <person name="Buckler E.S."/>
            <person name="Lai J."/>
        </authorList>
    </citation>
    <scope>NUCLEOTIDE SEQUENCE [LARGE SCALE GENOMIC DNA]</scope>
    <source>
        <tissue evidence="2">Seedling</tissue>
    </source>
</reference>
<keyword evidence="1" id="KW-0472">Membrane</keyword>
<accession>A0A317YAN5</accession>
<organism evidence="2">
    <name type="scientific">Zea mays</name>
    <name type="common">Maize</name>
    <dbReference type="NCBI Taxonomy" id="4577"/>
    <lineage>
        <taxon>Eukaryota</taxon>
        <taxon>Viridiplantae</taxon>
        <taxon>Streptophyta</taxon>
        <taxon>Embryophyta</taxon>
        <taxon>Tracheophyta</taxon>
        <taxon>Spermatophyta</taxon>
        <taxon>Magnoliopsida</taxon>
        <taxon>Liliopsida</taxon>
        <taxon>Poales</taxon>
        <taxon>Poaceae</taxon>
        <taxon>PACMAD clade</taxon>
        <taxon>Panicoideae</taxon>
        <taxon>Andropogonodae</taxon>
        <taxon>Andropogoneae</taxon>
        <taxon>Tripsacinae</taxon>
        <taxon>Zea</taxon>
    </lineage>
</organism>
<gene>
    <name evidence="2" type="ORF">Zm00014a_004943</name>
</gene>
<proteinExistence type="predicted"/>
<dbReference type="EMBL" id="NCVQ01000001">
    <property type="protein sequence ID" value="PWZ55146.1"/>
    <property type="molecule type" value="Genomic_DNA"/>
</dbReference>
<keyword evidence="1" id="KW-1133">Transmembrane helix</keyword>